<evidence type="ECO:0000256" key="1">
    <source>
        <dbReference type="SAM" id="Phobius"/>
    </source>
</evidence>
<dbReference type="EMBL" id="LLXE01000213">
    <property type="protein sequence ID" value="KUM59645.1"/>
    <property type="molecule type" value="Genomic_DNA"/>
</dbReference>
<feature type="transmembrane region" description="Helical" evidence="1">
    <location>
        <begin position="55"/>
        <end position="75"/>
    </location>
</feature>
<keyword evidence="3" id="KW-1185">Reference proteome</keyword>
<protein>
    <submittedName>
        <fullName evidence="2">Uncharacterized protein</fullName>
    </submittedName>
</protein>
<keyword evidence="1" id="KW-0472">Membrane</keyword>
<organism evidence="2 3">
    <name type="scientific">Penicillium freii</name>
    <dbReference type="NCBI Taxonomy" id="48697"/>
    <lineage>
        <taxon>Eukaryota</taxon>
        <taxon>Fungi</taxon>
        <taxon>Dikarya</taxon>
        <taxon>Ascomycota</taxon>
        <taxon>Pezizomycotina</taxon>
        <taxon>Eurotiomycetes</taxon>
        <taxon>Eurotiomycetidae</taxon>
        <taxon>Eurotiales</taxon>
        <taxon>Aspergillaceae</taxon>
        <taxon>Penicillium</taxon>
    </lineage>
</organism>
<name>A0A117NMQ6_PENFR</name>
<proteinExistence type="predicted"/>
<dbReference type="Proteomes" id="UP000055045">
    <property type="component" value="Unassembled WGS sequence"/>
</dbReference>
<dbReference type="AlphaFoldDB" id="A0A117NMQ6"/>
<sequence length="113" mass="13080">MFNSGNVIYQMNCNTFMNFGCVRYMLIYEVSVAAVDPIISTNTSLYEHSSSVYCIYFWITEYWMTCCMSMTISLLKQCRSLFVTQQSHVMFQPSYLFGSSCLCMSSDLLTTLY</sequence>
<reference evidence="2 3" key="1">
    <citation type="submission" date="2015-10" db="EMBL/GenBank/DDBJ databases">
        <title>Genome sequencing of Penicillium freii.</title>
        <authorList>
            <person name="Nguyen H.D."/>
            <person name="Visagie C.M."/>
            <person name="Seifert K.A."/>
        </authorList>
    </citation>
    <scope>NUCLEOTIDE SEQUENCE [LARGE SCALE GENOMIC DNA]</scope>
    <source>
        <strain evidence="2 3">DAOM 242723</strain>
    </source>
</reference>
<accession>A0A117NMQ6</accession>
<evidence type="ECO:0000313" key="2">
    <source>
        <dbReference type="EMBL" id="KUM59645.1"/>
    </source>
</evidence>
<keyword evidence="1" id="KW-1133">Transmembrane helix</keyword>
<comment type="caution">
    <text evidence="2">The sequence shown here is derived from an EMBL/GenBank/DDBJ whole genome shotgun (WGS) entry which is preliminary data.</text>
</comment>
<keyword evidence="1" id="KW-0812">Transmembrane</keyword>
<evidence type="ECO:0000313" key="3">
    <source>
        <dbReference type="Proteomes" id="UP000055045"/>
    </source>
</evidence>
<gene>
    <name evidence="2" type="ORF">ACN42_g7483</name>
</gene>